<dbReference type="InterPro" id="IPR024079">
    <property type="entry name" value="MetalloPept_cat_dom_sf"/>
</dbReference>
<accession>A0A0K8R5H9</accession>
<organism evidence="2">
    <name type="scientific">Ixodes ricinus</name>
    <name type="common">Common tick</name>
    <name type="synonym">Acarus ricinus</name>
    <dbReference type="NCBI Taxonomy" id="34613"/>
    <lineage>
        <taxon>Eukaryota</taxon>
        <taxon>Metazoa</taxon>
        <taxon>Ecdysozoa</taxon>
        <taxon>Arthropoda</taxon>
        <taxon>Chelicerata</taxon>
        <taxon>Arachnida</taxon>
        <taxon>Acari</taxon>
        <taxon>Parasitiformes</taxon>
        <taxon>Ixodida</taxon>
        <taxon>Ixodoidea</taxon>
        <taxon>Ixodidae</taxon>
        <taxon>Ixodinae</taxon>
        <taxon>Ixodes</taxon>
    </lineage>
</organism>
<evidence type="ECO:0000256" key="1">
    <source>
        <dbReference type="SAM" id="SignalP"/>
    </source>
</evidence>
<dbReference type="SUPFAM" id="SSF55486">
    <property type="entry name" value="Metalloproteases ('zincins'), catalytic domain"/>
    <property type="match status" value="1"/>
</dbReference>
<dbReference type="GO" id="GO:0008237">
    <property type="term" value="F:metallopeptidase activity"/>
    <property type="evidence" value="ECO:0007669"/>
    <property type="project" value="UniProtKB-KW"/>
</dbReference>
<dbReference type="AlphaFoldDB" id="A0A0K8R5H9"/>
<keyword evidence="1" id="KW-0732">Signal</keyword>
<feature type="signal peptide" evidence="1">
    <location>
        <begin position="1"/>
        <end position="22"/>
    </location>
</feature>
<name>A0A0K8R5H9_IXORI</name>
<dbReference type="Gene3D" id="3.40.390.10">
    <property type="entry name" value="Collagenase (Catalytic Domain)"/>
    <property type="match status" value="1"/>
</dbReference>
<reference evidence="2" key="1">
    <citation type="submission" date="2012-12" db="EMBL/GenBank/DDBJ databases">
        <title>Identification and characterization of a phenylalanine ammonia-lyase gene family in Isatis indigotica Fort.</title>
        <authorList>
            <person name="Liu Q."/>
            <person name="Chen J."/>
            <person name="Zhou X."/>
            <person name="Di P."/>
            <person name="Xiao Y."/>
            <person name="Xuan H."/>
            <person name="Zhang L."/>
            <person name="Chen W."/>
        </authorList>
    </citation>
    <scope>NUCLEOTIDE SEQUENCE</scope>
    <source>
        <tissue evidence="2">Salivary gland</tissue>
    </source>
</reference>
<dbReference type="EMBL" id="GADI01007388">
    <property type="protein sequence ID" value="JAA66420.1"/>
    <property type="molecule type" value="mRNA"/>
</dbReference>
<keyword evidence="2" id="KW-0645">Protease</keyword>
<evidence type="ECO:0000313" key="2">
    <source>
        <dbReference type="EMBL" id="JAA66420.1"/>
    </source>
</evidence>
<keyword evidence="2" id="KW-0378">Hydrolase</keyword>
<dbReference type="GO" id="GO:0006508">
    <property type="term" value="P:proteolysis"/>
    <property type="evidence" value="ECO:0007669"/>
    <property type="project" value="UniProtKB-KW"/>
</dbReference>
<keyword evidence="2" id="KW-0482">Metalloprotease</keyword>
<proteinExistence type="evidence at transcript level"/>
<sequence length="340" mass="37574">MNFSSVLIAMFTFTVLLTLGLAGVHMATSTHDTSKVSEVKLGVTVVLDLHYMPLSRNSAHLTRYLRTFLSAVELRFSDMTEPKIKLFLSNIVEMTAAQESKMYYESYIIMNTIYGRWTRDYLRDNGNPFNRDTGIVLIMTGFNLWHGHFLNGDITNSADPNGACTQNNVALCEDDGLTFSGVGSAAQSIALLLGASFDPNKTPEHCSQDKGYLLSSNTGVSDQYNLSQCGKDEIKKSIESSVGKRRDCFLKEPTIESSVSQVKESRELPIDFFDNTNPCNLRFGSPSCQKPWKKVEGCKLECCGKEGSNKTVNKHDGAPCKNGICSNGNCISDPRIPRKP</sequence>
<protein>
    <submittedName>
        <fullName evidence="2">Putative metalloprotease</fullName>
    </submittedName>
</protein>
<feature type="chain" id="PRO_5005516297" evidence="1">
    <location>
        <begin position="23"/>
        <end position="340"/>
    </location>
</feature>